<keyword evidence="5 9" id="KW-0326">Glycosidase</keyword>
<dbReference type="SUPFAM" id="SSF51445">
    <property type="entry name" value="(Trans)glycosidases"/>
    <property type="match status" value="1"/>
</dbReference>
<feature type="binding site" evidence="8">
    <location>
        <position position="122"/>
    </location>
    <ligand>
        <name>substrate</name>
    </ligand>
</feature>
<dbReference type="RefSeq" id="WP_115069648.1">
    <property type="nucleotide sequence ID" value="NZ_UHID01000008.1"/>
</dbReference>
<evidence type="ECO:0000313" key="11">
    <source>
        <dbReference type="Proteomes" id="UP000254150"/>
    </source>
</evidence>
<keyword evidence="4" id="KW-0119">Carbohydrate metabolism</keyword>
<reference evidence="10 11" key="1">
    <citation type="submission" date="2018-06" db="EMBL/GenBank/DDBJ databases">
        <authorList>
            <consortium name="Pathogen Informatics"/>
            <person name="Doyle S."/>
        </authorList>
    </citation>
    <scope>NUCLEOTIDE SEQUENCE [LARGE SCALE GENOMIC DNA]</scope>
    <source>
        <strain evidence="10 11">NCTC7807</strain>
    </source>
</reference>
<evidence type="ECO:0000256" key="4">
    <source>
        <dbReference type="ARBA" id="ARBA00023277"/>
    </source>
</evidence>
<feature type="binding site" evidence="8">
    <location>
        <position position="295"/>
    </location>
    <ligand>
        <name>substrate</name>
    </ligand>
</feature>
<sequence length="464" mass="50355">MTGFPRLPEDFVVGVSTASYQIEGAAAEEGKGPSIWDTFCAEPGRIRNGETGEVACDHYHRSKEDVALIRELGVDSYRFSISWPRVMPSGAGHVNAAGLDFYDRLVDDLLAAGVTPAATLYHWDLPQALQDRGGWQVRETAQRMADYATVVAERLGDRVGMWMPVNEPVVATMFGHAVGTHAPGLALGFDALPVAHHLLLGHGLTVQALRAAGVGNIGIASNHAPTWPATGSDADREAAESYDTLVNWLFADPVLCGTYPDELLASLMPGHADGTLAADLEIISTPLDWFGVNYYQPVPVGTPGSASASSPALEGAALPEGLPFEPRVLPDVPTTGLDWAVVPDGLHEILTTFARRYGDRLPPLYITESGCAFHDRPAADGAVRDPQRVAYHRDHLAAVARAIGDGVDVRGYFAWSLLDNFEWALGYEPRFGLVHVDYDTQVRTPKDSYRWFQEHLSARRRPGR</sequence>
<dbReference type="NCBIfam" id="TIGR03356">
    <property type="entry name" value="BGL"/>
    <property type="match status" value="1"/>
</dbReference>
<dbReference type="EC" id="3.2.1.21" evidence="9"/>
<dbReference type="PANTHER" id="PTHR10353:SF36">
    <property type="entry name" value="LP05116P"/>
    <property type="match status" value="1"/>
</dbReference>
<comment type="similarity">
    <text evidence="1 9">Belongs to the glycosyl hydrolase 1 family.</text>
</comment>
<name>A0A380P9W6_STRGR</name>
<feature type="active site" description="Proton donor" evidence="7">
    <location>
        <position position="167"/>
    </location>
</feature>
<evidence type="ECO:0000256" key="2">
    <source>
        <dbReference type="ARBA" id="ARBA00022801"/>
    </source>
</evidence>
<evidence type="ECO:0000256" key="6">
    <source>
        <dbReference type="ARBA" id="ARBA00023326"/>
    </source>
</evidence>
<dbReference type="PRINTS" id="PR00131">
    <property type="entry name" value="GLHYDRLASE1"/>
</dbReference>
<evidence type="ECO:0000256" key="1">
    <source>
        <dbReference type="ARBA" id="ARBA00010838"/>
    </source>
</evidence>
<evidence type="ECO:0000256" key="7">
    <source>
        <dbReference type="PIRSR" id="PIRSR617736-1"/>
    </source>
</evidence>
<dbReference type="PANTHER" id="PTHR10353">
    <property type="entry name" value="GLYCOSYL HYDROLASE"/>
    <property type="match status" value="1"/>
</dbReference>
<evidence type="ECO:0000313" key="10">
    <source>
        <dbReference type="EMBL" id="SUP61966.1"/>
    </source>
</evidence>
<dbReference type="GO" id="GO:0005829">
    <property type="term" value="C:cytosol"/>
    <property type="evidence" value="ECO:0007669"/>
    <property type="project" value="TreeGrafter"/>
</dbReference>
<protein>
    <recommendedName>
        <fullName evidence="9">Beta-glucosidase</fullName>
        <ecNumber evidence="9">3.2.1.21</ecNumber>
    </recommendedName>
</protein>
<dbReference type="GO" id="GO:0008422">
    <property type="term" value="F:beta-glucosidase activity"/>
    <property type="evidence" value="ECO:0007669"/>
    <property type="project" value="UniProtKB-EC"/>
</dbReference>
<gene>
    <name evidence="10" type="primary">bglA_3</name>
    <name evidence="10" type="ORF">NCTC7807_05125</name>
</gene>
<dbReference type="FunFam" id="3.20.20.80:FF:000004">
    <property type="entry name" value="Beta-glucosidase 6-phospho-beta-glucosidase"/>
    <property type="match status" value="1"/>
</dbReference>
<dbReference type="InterPro" id="IPR001360">
    <property type="entry name" value="Glyco_hydro_1"/>
</dbReference>
<dbReference type="Gene3D" id="3.20.20.80">
    <property type="entry name" value="Glycosidases"/>
    <property type="match status" value="1"/>
</dbReference>
<comment type="catalytic activity">
    <reaction evidence="9">
        <text>Hydrolysis of terminal, non-reducing beta-D-glucosyl residues with release of beta-D-glucose.</text>
        <dbReference type="EC" id="3.2.1.21"/>
    </reaction>
</comment>
<evidence type="ECO:0000256" key="3">
    <source>
        <dbReference type="ARBA" id="ARBA00023001"/>
    </source>
</evidence>
<keyword evidence="6" id="KW-0624">Polysaccharide degradation</keyword>
<feature type="binding site" evidence="8">
    <location>
        <position position="166"/>
    </location>
    <ligand>
        <name>substrate</name>
    </ligand>
</feature>
<feature type="binding site" evidence="8">
    <location>
        <position position="415"/>
    </location>
    <ligand>
        <name>substrate</name>
    </ligand>
</feature>
<dbReference type="InterPro" id="IPR017736">
    <property type="entry name" value="Glyco_hydro_1_beta-glucosidase"/>
</dbReference>
<keyword evidence="3" id="KW-0136">Cellulose degradation</keyword>
<dbReference type="AlphaFoldDB" id="A0A380P9W6"/>
<evidence type="ECO:0000256" key="9">
    <source>
        <dbReference type="RuleBase" id="RU361175"/>
    </source>
</evidence>
<dbReference type="InterPro" id="IPR017853">
    <property type="entry name" value="GH"/>
</dbReference>
<accession>A0A380P9W6</accession>
<feature type="binding site" evidence="8">
    <location>
        <begin position="422"/>
        <end position="423"/>
    </location>
    <ligand>
        <name>substrate</name>
    </ligand>
</feature>
<feature type="active site" description="Nucleophile" evidence="7">
    <location>
        <position position="368"/>
    </location>
</feature>
<dbReference type="Pfam" id="PF00232">
    <property type="entry name" value="Glyco_hydro_1"/>
    <property type="match status" value="1"/>
</dbReference>
<keyword evidence="2 9" id="KW-0378">Hydrolase</keyword>
<evidence type="ECO:0000256" key="8">
    <source>
        <dbReference type="PIRSR" id="PIRSR617736-2"/>
    </source>
</evidence>
<proteinExistence type="inferred from homology"/>
<organism evidence="10 11">
    <name type="scientific">Streptomyces griseus</name>
    <dbReference type="NCBI Taxonomy" id="1911"/>
    <lineage>
        <taxon>Bacteria</taxon>
        <taxon>Bacillati</taxon>
        <taxon>Actinomycetota</taxon>
        <taxon>Actinomycetes</taxon>
        <taxon>Kitasatosporales</taxon>
        <taxon>Streptomycetaceae</taxon>
        <taxon>Streptomyces</taxon>
    </lineage>
</organism>
<dbReference type="GO" id="GO:0030245">
    <property type="term" value="P:cellulose catabolic process"/>
    <property type="evidence" value="ECO:0007669"/>
    <property type="project" value="UniProtKB-KW"/>
</dbReference>
<dbReference type="Proteomes" id="UP000254150">
    <property type="component" value="Unassembled WGS sequence"/>
</dbReference>
<evidence type="ECO:0000256" key="5">
    <source>
        <dbReference type="ARBA" id="ARBA00023295"/>
    </source>
</evidence>
<dbReference type="EMBL" id="UHID01000008">
    <property type="protein sequence ID" value="SUP61966.1"/>
    <property type="molecule type" value="Genomic_DNA"/>
</dbReference>
<feature type="binding site" evidence="8">
    <location>
        <position position="21"/>
    </location>
    <ligand>
        <name>substrate</name>
    </ligand>
</feature>